<dbReference type="Gene3D" id="1.10.8.60">
    <property type="match status" value="1"/>
</dbReference>
<evidence type="ECO:0000313" key="1">
    <source>
        <dbReference type="EMBL" id="WCT75993.1"/>
    </source>
</evidence>
<keyword evidence="2" id="KW-1185">Reference proteome</keyword>
<organism evidence="1 2">
    <name type="scientific">Novosphingobium humi</name>
    <dbReference type="NCBI Taxonomy" id="2282397"/>
    <lineage>
        <taxon>Bacteria</taxon>
        <taxon>Pseudomonadati</taxon>
        <taxon>Pseudomonadota</taxon>
        <taxon>Alphaproteobacteria</taxon>
        <taxon>Sphingomonadales</taxon>
        <taxon>Sphingomonadaceae</taxon>
        <taxon>Novosphingobium</taxon>
    </lineage>
</organism>
<reference evidence="1 2" key="1">
    <citation type="submission" date="2023-02" db="EMBL/GenBank/DDBJ databases">
        <title>Genome sequence of Novosphingobium humi KACC 19094.</title>
        <authorList>
            <person name="Kim S."/>
            <person name="Heo J."/>
            <person name="Kwon S.-W."/>
        </authorList>
    </citation>
    <scope>NUCLEOTIDE SEQUENCE [LARGE SCALE GENOMIC DNA]</scope>
    <source>
        <strain evidence="1 2">KACC 19094</strain>
    </source>
</reference>
<evidence type="ECO:0000313" key="2">
    <source>
        <dbReference type="Proteomes" id="UP001218231"/>
    </source>
</evidence>
<gene>
    <name evidence="1" type="ORF">PQ457_08480</name>
</gene>
<dbReference type="InterPro" id="IPR027417">
    <property type="entry name" value="P-loop_NTPase"/>
</dbReference>
<dbReference type="RefSeq" id="WP_273616452.1">
    <property type="nucleotide sequence ID" value="NZ_CP117417.1"/>
</dbReference>
<protein>
    <submittedName>
        <fullName evidence="1">ATPase</fullName>
    </submittedName>
</protein>
<accession>A0ABY7TS19</accession>
<dbReference type="EMBL" id="CP117417">
    <property type="protein sequence ID" value="WCT75993.1"/>
    <property type="molecule type" value="Genomic_DNA"/>
</dbReference>
<proteinExistence type="predicted"/>
<sequence>MSKMMKKPVSSQFALPLAPDQSPSAARIVVGEGNASAIAALSAPDSWPFRTAILSGPPRSGKSLLAAWFAESGGVALDDADTMDETAVFHRWNRAQEEKTPLLLTTTAREGGWKITLPDLGSRMGAALWLDIEAPDDEMMADLIAAHAETRLLPLTDDHARYLASRCERTHIAAERLVATIDRLSLERKAPPGQAILRDALEELNGPAEPRML</sequence>
<name>A0ABY7TS19_9SPHN</name>
<dbReference type="Proteomes" id="UP001218231">
    <property type="component" value="Chromosome"/>
</dbReference>
<dbReference type="SUPFAM" id="SSF52540">
    <property type="entry name" value="P-loop containing nucleoside triphosphate hydrolases"/>
    <property type="match status" value="1"/>
</dbReference>